<dbReference type="AlphaFoldDB" id="A0A382NT94"/>
<feature type="non-terminal residue" evidence="1">
    <location>
        <position position="1"/>
    </location>
</feature>
<protein>
    <submittedName>
        <fullName evidence="1">Uncharacterized protein</fullName>
    </submittedName>
</protein>
<feature type="non-terminal residue" evidence="1">
    <location>
        <position position="228"/>
    </location>
</feature>
<name>A0A382NT94_9ZZZZ</name>
<evidence type="ECO:0000313" key="1">
    <source>
        <dbReference type="EMBL" id="SVC63597.1"/>
    </source>
</evidence>
<dbReference type="NCBIfam" id="NF045500">
    <property type="entry name" value="Omp28_seleno"/>
    <property type="match status" value="1"/>
</dbReference>
<dbReference type="Gene3D" id="2.60.40.10">
    <property type="entry name" value="Immunoglobulins"/>
    <property type="match status" value="1"/>
</dbReference>
<dbReference type="InterPro" id="IPR013783">
    <property type="entry name" value="Ig-like_fold"/>
</dbReference>
<proteinExistence type="predicted"/>
<accession>A0A382NT94</accession>
<reference evidence="1" key="1">
    <citation type="submission" date="2018-05" db="EMBL/GenBank/DDBJ databases">
        <authorList>
            <person name="Lanie J.A."/>
            <person name="Ng W.-L."/>
            <person name="Kazmierczak K.M."/>
            <person name="Andrzejewski T.M."/>
            <person name="Davidsen T.M."/>
            <person name="Wayne K.J."/>
            <person name="Tettelin H."/>
            <person name="Glass J.I."/>
            <person name="Rusch D."/>
            <person name="Podicherti R."/>
            <person name="Tsui H.-C.T."/>
            <person name="Winkler M.E."/>
        </authorList>
    </citation>
    <scope>NUCLEOTIDE SEQUENCE</scope>
</reference>
<organism evidence="1">
    <name type="scientific">marine metagenome</name>
    <dbReference type="NCBI Taxonomy" id="408172"/>
    <lineage>
        <taxon>unclassified sequences</taxon>
        <taxon>metagenomes</taxon>
        <taxon>ecological metagenomes</taxon>
    </lineage>
</organism>
<gene>
    <name evidence="1" type="ORF">METZ01_LOCUS316451</name>
</gene>
<dbReference type="EMBL" id="UINC01102178">
    <property type="protein sequence ID" value="SVC63597.1"/>
    <property type="molecule type" value="Genomic_DNA"/>
</dbReference>
<sequence>VSFAFDSLLQTYPDNLMTLFWHNPGFSPEGYEHFNIEEEYTYRASFYDVGGIPHFVWNGLDQGTGGGANCNWGATFPGLEAQFQDYNGQESPFNIELEGEVDGTQYNYTVILSLDANIDPENQFLELFVSEDSVDSYWTSCSFDEDLAYHHTRHLARAYLTMEDDDRKPISISLEGESEIFSGSFELLDFWNDSLLSLTAIVQNLDTYEVKQAIAANINRIPTDRDSD</sequence>